<keyword evidence="4" id="KW-0805">Transcription regulation</keyword>
<dbReference type="PANTHER" id="PTHR33215">
    <property type="entry name" value="PROTEIN DISTAL ANTENNA"/>
    <property type="match status" value="1"/>
</dbReference>
<dbReference type="InterPro" id="IPR036388">
    <property type="entry name" value="WH-like_DNA-bd_sf"/>
</dbReference>
<dbReference type="PROSITE" id="PS50960">
    <property type="entry name" value="HTH_PSQ"/>
    <property type="match status" value="1"/>
</dbReference>
<comment type="function">
    <text evidence="8">Probable transcription factor with a role in the retinal determination (RD) network. Regulates ato expression and is required for normal R8 induction and differentiation. Danr appears to repress Dan expression, but Dan is required for Danr expression anterior to the morphogenetic furrow (MF). Dan and Danr lie downstream of so and require dac function for highest levels of expression. Contributes to differentiation of antenna-specific characteristics; effector gene that acts downstream of homothorax (hth), Distal-less (Dll), cut (ct) and spineless (ss) genes to control differentiation of distal antennal structures.</text>
</comment>
<evidence type="ECO:0000313" key="11">
    <source>
        <dbReference type="EMBL" id="JAI33661.1"/>
    </source>
</evidence>
<dbReference type="InterPro" id="IPR007889">
    <property type="entry name" value="HTH_Psq"/>
</dbReference>
<dbReference type="AlphaFoldDB" id="A0A0K8V473"/>
<dbReference type="GO" id="GO:0003677">
    <property type="term" value="F:DNA binding"/>
    <property type="evidence" value="ECO:0007669"/>
    <property type="project" value="UniProtKB-UniRule"/>
</dbReference>
<dbReference type="Pfam" id="PF04218">
    <property type="entry name" value="CENP-B_N"/>
    <property type="match status" value="1"/>
</dbReference>
<dbReference type="Gene3D" id="1.10.10.10">
    <property type="entry name" value="Winged helix-like DNA-binding domain superfamily/Winged helix DNA-binding domain"/>
    <property type="match status" value="1"/>
</dbReference>
<dbReference type="FunFam" id="1.10.10.10:FF:000293">
    <property type="entry name" value="Tigger transposable element-derived protein 5"/>
    <property type="match status" value="1"/>
</dbReference>
<evidence type="ECO:0000256" key="3">
    <source>
        <dbReference type="ARBA" id="ARBA00022553"/>
    </source>
</evidence>
<evidence type="ECO:0000256" key="4">
    <source>
        <dbReference type="ARBA" id="ARBA00023015"/>
    </source>
</evidence>
<dbReference type="InterPro" id="IPR009057">
    <property type="entry name" value="Homeodomain-like_sf"/>
</dbReference>
<sequence length="407" mass="46837">MELPVFQQLNIRMRSRGKRPLRNLTPNDKIRAIQRIHQGETKASVSRDIGVPESTLRGWCKNEHKLRFMYSQMNEKNEIELIPIYKLDNFQPAAKIYKLDGRDSFNSVINIENLIEFNEMSNLNSIHLDVNYNNYENALLEETLSDFLRNKSLPDSNEMMKQKLVIKGNQISPGLCSIGQTLSSISTSTNYKEYHFSPYNLNYYSKLNSSFMSAKSSVVSSSFERSKPKHQHPINKNIDKSVLSDPFNEKNDLITYNKWSNILSESTNTETIKASTHNTEWNDCNMLGITNRDGINNDKNIVDQNNSKQCNNESRLLQWYKVFNTSLNFLTLSAIAATLQPNPVYVHGHTDMTECISETQNNIQSYYESEPEDLSKKISKTSMSISSQSHSSNSFFKEFQVVNKELQ</sequence>
<evidence type="ECO:0000256" key="8">
    <source>
        <dbReference type="ARBA" id="ARBA00053122"/>
    </source>
</evidence>
<keyword evidence="3" id="KW-0597">Phosphoprotein</keyword>
<dbReference type="OrthoDB" id="6624814at2759"/>
<dbReference type="InterPro" id="IPR051839">
    <property type="entry name" value="RD_transcriptional_regulator"/>
</dbReference>
<dbReference type="PANTHER" id="PTHR33215:SF13">
    <property type="entry name" value="PROTEIN DISTAL ANTENNA"/>
    <property type="match status" value="1"/>
</dbReference>
<evidence type="ECO:0000256" key="1">
    <source>
        <dbReference type="ARBA" id="ARBA00004123"/>
    </source>
</evidence>
<feature type="DNA-binding region" description="H-T-H motif" evidence="9">
    <location>
        <begin position="42"/>
        <end position="62"/>
    </location>
</feature>
<reference evidence="11" key="1">
    <citation type="submission" date="2015-06" db="EMBL/GenBank/DDBJ databases">
        <authorList>
            <person name="Hoefler B.C."/>
            <person name="Straight P.D."/>
        </authorList>
    </citation>
    <scope>NUCLEOTIDE SEQUENCE</scope>
</reference>
<protein>
    <submittedName>
        <fullName evidence="11">Protein distal antenna-related</fullName>
    </submittedName>
</protein>
<dbReference type="GO" id="GO:0007469">
    <property type="term" value="P:antennal development"/>
    <property type="evidence" value="ECO:0007669"/>
    <property type="project" value="UniProtKB-ARBA"/>
</dbReference>
<keyword evidence="6" id="KW-0804">Transcription</keyword>
<evidence type="ECO:0000256" key="5">
    <source>
        <dbReference type="ARBA" id="ARBA00023125"/>
    </source>
</evidence>
<keyword evidence="5 9" id="KW-0238">DNA-binding</keyword>
<dbReference type="GO" id="GO:0048749">
    <property type="term" value="P:compound eye development"/>
    <property type="evidence" value="ECO:0007669"/>
    <property type="project" value="UniProtKB-ARBA"/>
</dbReference>
<feature type="domain" description="HTH psq-type" evidence="10">
    <location>
        <begin position="15"/>
        <end position="66"/>
    </location>
</feature>
<dbReference type="SUPFAM" id="SSF46689">
    <property type="entry name" value="Homeodomain-like"/>
    <property type="match status" value="1"/>
</dbReference>
<name>A0A0K8V473_BACLA</name>
<dbReference type="GO" id="GO:0021556">
    <property type="term" value="P:central nervous system formation"/>
    <property type="evidence" value="ECO:0007669"/>
    <property type="project" value="UniProtKB-ARBA"/>
</dbReference>
<comment type="subcellular location">
    <subcellularLocation>
        <location evidence="1 9">Nucleus</location>
    </subcellularLocation>
</comment>
<evidence type="ECO:0000256" key="2">
    <source>
        <dbReference type="ARBA" id="ARBA00022473"/>
    </source>
</evidence>
<evidence type="ECO:0000256" key="9">
    <source>
        <dbReference type="PROSITE-ProRule" id="PRU00320"/>
    </source>
</evidence>
<keyword evidence="2" id="KW-0217">Developmental protein</keyword>
<accession>A0A0K8V473</accession>
<proteinExistence type="predicted"/>
<dbReference type="GO" id="GO:0005634">
    <property type="term" value="C:nucleus"/>
    <property type="evidence" value="ECO:0007669"/>
    <property type="project" value="UniProtKB-SubCell"/>
</dbReference>
<gene>
    <name evidence="11" type="primary">danr_1</name>
    <name evidence="11" type="ORF">c0_g2_i1</name>
</gene>
<keyword evidence="7 9" id="KW-0539">Nucleus</keyword>
<evidence type="ECO:0000256" key="7">
    <source>
        <dbReference type="ARBA" id="ARBA00023242"/>
    </source>
</evidence>
<evidence type="ECO:0000259" key="10">
    <source>
        <dbReference type="PROSITE" id="PS50960"/>
    </source>
</evidence>
<evidence type="ECO:0000256" key="6">
    <source>
        <dbReference type="ARBA" id="ARBA00023163"/>
    </source>
</evidence>
<dbReference type="GO" id="GO:0003700">
    <property type="term" value="F:DNA-binding transcription factor activity"/>
    <property type="evidence" value="ECO:0007669"/>
    <property type="project" value="UniProtKB-ARBA"/>
</dbReference>
<dbReference type="GO" id="GO:0007379">
    <property type="term" value="P:segment specification"/>
    <property type="evidence" value="ECO:0007669"/>
    <property type="project" value="UniProtKB-ARBA"/>
</dbReference>
<dbReference type="EMBL" id="GDHF01018653">
    <property type="protein sequence ID" value="JAI33661.1"/>
    <property type="molecule type" value="Transcribed_RNA"/>
</dbReference>
<organism evidence="11">
    <name type="scientific">Bactrocera latifrons</name>
    <name type="common">Malaysian fruit fly</name>
    <name type="synonym">Chaetodacus latifrons</name>
    <dbReference type="NCBI Taxonomy" id="174628"/>
    <lineage>
        <taxon>Eukaryota</taxon>
        <taxon>Metazoa</taxon>
        <taxon>Ecdysozoa</taxon>
        <taxon>Arthropoda</taxon>
        <taxon>Hexapoda</taxon>
        <taxon>Insecta</taxon>
        <taxon>Pterygota</taxon>
        <taxon>Neoptera</taxon>
        <taxon>Endopterygota</taxon>
        <taxon>Diptera</taxon>
        <taxon>Brachycera</taxon>
        <taxon>Muscomorpha</taxon>
        <taxon>Tephritoidea</taxon>
        <taxon>Tephritidae</taxon>
        <taxon>Bactrocera</taxon>
        <taxon>Bactrocera</taxon>
    </lineage>
</organism>